<dbReference type="RefSeq" id="WP_143109526.1">
    <property type="nucleotide sequence ID" value="NZ_FPCG01000016.1"/>
</dbReference>
<dbReference type="AlphaFoldDB" id="A0A1I7MSQ5"/>
<name>A0A1I7MSQ5_9MICC</name>
<feature type="transmembrane region" description="Helical" evidence="2">
    <location>
        <begin position="75"/>
        <end position="94"/>
    </location>
</feature>
<feature type="transmembrane region" description="Helical" evidence="2">
    <location>
        <begin position="158"/>
        <end position="181"/>
    </location>
</feature>
<keyword evidence="2" id="KW-0812">Transmembrane</keyword>
<evidence type="ECO:0000313" key="3">
    <source>
        <dbReference type="EMBL" id="SFV24965.1"/>
    </source>
</evidence>
<dbReference type="Proteomes" id="UP000198881">
    <property type="component" value="Unassembled WGS sequence"/>
</dbReference>
<feature type="transmembrane region" description="Helical" evidence="2">
    <location>
        <begin position="188"/>
        <end position="206"/>
    </location>
</feature>
<feature type="compositionally biased region" description="Gly residues" evidence="1">
    <location>
        <begin position="342"/>
        <end position="353"/>
    </location>
</feature>
<evidence type="ECO:0000313" key="4">
    <source>
        <dbReference type="Proteomes" id="UP000198881"/>
    </source>
</evidence>
<evidence type="ECO:0008006" key="5">
    <source>
        <dbReference type="Google" id="ProtNLM"/>
    </source>
</evidence>
<feature type="transmembrane region" description="Helical" evidence="2">
    <location>
        <begin position="218"/>
        <end position="237"/>
    </location>
</feature>
<accession>A0A1I7MSQ5</accession>
<feature type="compositionally biased region" description="Low complexity" evidence="1">
    <location>
        <begin position="447"/>
        <end position="490"/>
    </location>
</feature>
<feature type="transmembrane region" description="Helical" evidence="2">
    <location>
        <begin position="114"/>
        <end position="138"/>
    </location>
</feature>
<organism evidence="3 4">
    <name type="scientific">Micrococcus terreus</name>
    <dbReference type="NCBI Taxonomy" id="574650"/>
    <lineage>
        <taxon>Bacteria</taxon>
        <taxon>Bacillati</taxon>
        <taxon>Actinomycetota</taxon>
        <taxon>Actinomycetes</taxon>
        <taxon>Micrococcales</taxon>
        <taxon>Micrococcaceae</taxon>
        <taxon>Micrococcus</taxon>
    </lineage>
</organism>
<dbReference type="EMBL" id="FPCG01000016">
    <property type="protein sequence ID" value="SFV24965.1"/>
    <property type="molecule type" value="Genomic_DNA"/>
</dbReference>
<gene>
    <name evidence="3" type="ORF">SAMN04487966_11623</name>
</gene>
<feature type="transmembrane region" description="Helical" evidence="2">
    <location>
        <begin position="285"/>
        <end position="312"/>
    </location>
</feature>
<keyword evidence="2" id="KW-1133">Transmembrane helix</keyword>
<feature type="region of interest" description="Disordered" evidence="1">
    <location>
        <begin position="331"/>
        <end position="539"/>
    </location>
</feature>
<sequence length="539" mass="51946">MTNQESDEGCAPFDLICAGAEKLGEVGEGVIGDFVEGLYEGAMAMMKVIGTWWMEAPDPDFDSPGLAALQSDLGYFVWVFALIGFFMALIKMVVSQDARGAMVGIGSQLFRMILATGVYMAAIPLLLTAGDATAQWLLDRATGQEVDFSQLLSPAGAMSSNIGVAFFIYMLMLLGSVVNFLFMIFRNVMFLVLLAFIVVLAASSGTEAGAQAWKKANGWLLALLLFKPVAAGIYALGFRILNDGLIEIEGMDDFHSSLISGLTGLLILGLAALSLPALIRFIVPAAAVGAGAFSGAAAIGAGVSVAAGAAVIAGGAAGGAAGAVAGGAAGKGAKGAPDLPGGSTGGTGGGSGGSSDSPPSGSTGNTSTDGGAGTASGASSTSGSDAASTAGGATAESGSSGSAESSSPGSSSSAAPSTAGTSGGSAANSSTAGGADSSGTGTGTPAGAGASPGTSAGSEGSSSQQAPSPSVPSGAQGMASGAGSHSGGNSVPPGTGGTAAKGSKLRSWSEAARAATQMRGQVARGSAVERPEDETGGQV</sequence>
<evidence type="ECO:0000256" key="2">
    <source>
        <dbReference type="SAM" id="Phobius"/>
    </source>
</evidence>
<dbReference type="STRING" id="574650.SAMN04487966_11623"/>
<proteinExistence type="predicted"/>
<keyword evidence="2" id="KW-0472">Membrane</keyword>
<dbReference type="OrthoDB" id="3694109at2"/>
<keyword evidence="4" id="KW-1185">Reference proteome</keyword>
<reference evidence="3 4" key="1">
    <citation type="submission" date="2016-10" db="EMBL/GenBank/DDBJ databases">
        <authorList>
            <person name="de Groot N.N."/>
        </authorList>
    </citation>
    <scope>NUCLEOTIDE SEQUENCE [LARGE SCALE GENOMIC DNA]</scope>
    <source>
        <strain evidence="3 4">CGMCC 1.7054</strain>
    </source>
</reference>
<feature type="transmembrane region" description="Helical" evidence="2">
    <location>
        <begin position="258"/>
        <end position="279"/>
    </location>
</feature>
<evidence type="ECO:0000256" key="1">
    <source>
        <dbReference type="SAM" id="MobiDB-lite"/>
    </source>
</evidence>
<feature type="compositionally biased region" description="Low complexity" evidence="1">
    <location>
        <begin position="354"/>
        <end position="439"/>
    </location>
</feature>
<protein>
    <recommendedName>
        <fullName evidence="5">TrbL/VirB6 plasmid conjugal transfer protein</fullName>
    </recommendedName>
</protein>